<keyword evidence="1" id="KW-1133">Transmembrane helix</keyword>
<proteinExistence type="predicted"/>
<comment type="caution">
    <text evidence="2">The sequence shown here is derived from an EMBL/GenBank/DDBJ whole genome shotgun (WGS) entry which is preliminary data.</text>
</comment>
<organism evidence="2 3">
    <name type="scientific">candidate division MSBL1 archaeon SCGC-AAA382A20</name>
    <dbReference type="NCBI Taxonomy" id="1698280"/>
    <lineage>
        <taxon>Archaea</taxon>
        <taxon>Methanobacteriati</taxon>
        <taxon>Methanobacteriota</taxon>
        <taxon>candidate division MSBL1</taxon>
    </lineage>
</organism>
<name>A0A133VMH8_9EURY</name>
<keyword evidence="1" id="KW-0812">Transmembrane</keyword>
<feature type="transmembrane region" description="Helical" evidence="1">
    <location>
        <begin position="6"/>
        <end position="31"/>
    </location>
</feature>
<dbReference type="Proteomes" id="UP000070263">
    <property type="component" value="Unassembled WGS sequence"/>
</dbReference>
<feature type="transmembrane region" description="Helical" evidence="1">
    <location>
        <begin position="74"/>
        <end position="96"/>
    </location>
</feature>
<dbReference type="AlphaFoldDB" id="A0A133VMH8"/>
<evidence type="ECO:0000256" key="1">
    <source>
        <dbReference type="SAM" id="Phobius"/>
    </source>
</evidence>
<evidence type="ECO:0000313" key="2">
    <source>
        <dbReference type="EMBL" id="KXB07617.1"/>
    </source>
</evidence>
<evidence type="ECO:0000313" key="3">
    <source>
        <dbReference type="Proteomes" id="UP000070263"/>
    </source>
</evidence>
<reference evidence="2 3" key="1">
    <citation type="journal article" date="2016" name="Sci. Rep.">
        <title>Metabolic traits of an uncultured archaeal lineage -MSBL1- from brine pools of the Red Sea.</title>
        <authorList>
            <person name="Mwirichia R."/>
            <person name="Alam I."/>
            <person name="Rashid M."/>
            <person name="Vinu M."/>
            <person name="Ba-Alawi W."/>
            <person name="Anthony Kamau A."/>
            <person name="Kamanda Ngugi D."/>
            <person name="Goker M."/>
            <person name="Klenk H.P."/>
            <person name="Bajic V."/>
            <person name="Stingl U."/>
        </authorList>
    </citation>
    <scope>NUCLEOTIDE SEQUENCE [LARGE SCALE GENOMIC DNA]</scope>
    <source>
        <strain evidence="2">SCGC-AAA382A20</strain>
    </source>
</reference>
<protein>
    <submittedName>
        <fullName evidence="2">Uncharacterized protein</fullName>
    </submittedName>
</protein>
<sequence>MILLLLIGFMLYLVCFLIDLIFVLIAIHLVARHLRWELLRSLDINVAEPVVEKLIRLTRSKTERWLGSLVSRQTILMVALIALIIGRLVCGGLAHLCMSVL</sequence>
<dbReference type="EMBL" id="LHYE01000004">
    <property type="protein sequence ID" value="KXB07617.1"/>
    <property type="molecule type" value="Genomic_DNA"/>
</dbReference>
<gene>
    <name evidence="2" type="ORF">AKJ51_00680</name>
</gene>
<keyword evidence="1" id="KW-0472">Membrane</keyword>
<keyword evidence="3" id="KW-1185">Reference proteome</keyword>
<accession>A0A133VMH8</accession>